<dbReference type="InterPro" id="IPR029044">
    <property type="entry name" value="Nucleotide-diphossugar_trans"/>
</dbReference>
<accession>A0A9D2SSJ5</accession>
<dbReference type="Gene3D" id="3.90.550.10">
    <property type="entry name" value="Spore Coat Polysaccharide Biosynthesis Protein SpsA, Chain A"/>
    <property type="match status" value="1"/>
</dbReference>
<keyword evidence="3 6" id="KW-0328">Glycosyltransferase</keyword>
<evidence type="ECO:0000256" key="1">
    <source>
        <dbReference type="ARBA" id="ARBA00004776"/>
    </source>
</evidence>
<comment type="pathway">
    <text evidence="1">Cell wall biogenesis; cell wall polysaccharide biosynthesis.</text>
</comment>
<gene>
    <name evidence="6" type="ORF">H9761_18250</name>
</gene>
<evidence type="ECO:0000313" key="6">
    <source>
        <dbReference type="EMBL" id="HJC25607.1"/>
    </source>
</evidence>
<sequence>MKFVFIILHFCAVDSTIQTIESLRSLKHFDKSEVIVVDNGSWDHSGLTLKNKYHGIPNIHILLSSVNHGFARGNNLGYQYARKHFSPDFIIILNNDVLMTQRDFLCRVQILYHKQHFHVLGPDIQTPEGRHQNPHRIHPFTLKDVNRILRNRSIILCYLKLKRRLHLEEQVQFIEKWDTRRAAEERNGVRWDKSSRNVVLHGSALIFSKDFIMREKNAFYPGTFMWMEEEILNYLCMQKQYTLLYSPSLSVLHMGGKSVDSTIGHFDKYLIYSQCLKQSALALKHLMLRGEK</sequence>
<comment type="caution">
    <text evidence="6">The sequence shown here is derived from an EMBL/GenBank/DDBJ whole genome shotgun (WGS) entry which is preliminary data.</text>
</comment>
<proteinExistence type="inferred from homology"/>
<protein>
    <submittedName>
        <fullName evidence="6">Glycosyltransferase</fullName>
        <ecNumber evidence="6">2.4.-.-</ecNumber>
    </submittedName>
</protein>
<feature type="domain" description="Glycosyltransferase 2-like" evidence="5">
    <location>
        <begin position="14"/>
        <end position="134"/>
    </location>
</feature>
<evidence type="ECO:0000256" key="3">
    <source>
        <dbReference type="ARBA" id="ARBA00022676"/>
    </source>
</evidence>
<dbReference type="SUPFAM" id="SSF53448">
    <property type="entry name" value="Nucleotide-diphospho-sugar transferases"/>
    <property type="match status" value="1"/>
</dbReference>
<evidence type="ECO:0000256" key="4">
    <source>
        <dbReference type="ARBA" id="ARBA00022679"/>
    </source>
</evidence>
<dbReference type="Pfam" id="PF00535">
    <property type="entry name" value="Glycos_transf_2"/>
    <property type="match status" value="1"/>
</dbReference>
<evidence type="ECO:0000313" key="7">
    <source>
        <dbReference type="Proteomes" id="UP000823891"/>
    </source>
</evidence>
<name>A0A9D2SSJ5_9FIRM</name>
<evidence type="ECO:0000259" key="5">
    <source>
        <dbReference type="Pfam" id="PF00535"/>
    </source>
</evidence>
<reference evidence="6" key="1">
    <citation type="journal article" date="2021" name="PeerJ">
        <title>Extensive microbial diversity within the chicken gut microbiome revealed by metagenomics and culture.</title>
        <authorList>
            <person name="Gilroy R."/>
            <person name="Ravi A."/>
            <person name="Getino M."/>
            <person name="Pursley I."/>
            <person name="Horton D.L."/>
            <person name="Alikhan N.F."/>
            <person name="Baker D."/>
            <person name="Gharbi K."/>
            <person name="Hall N."/>
            <person name="Watson M."/>
            <person name="Adriaenssens E.M."/>
            <person name="Foster-Nyarko E."/>
            <person name="Jarju S."/>
            <person name="Secka A."/>
            <person name="Antonio M."/>
            <person name="Oren A."/>
            <person name="Chaudhuri R.R."/>
            <person name="La Ragione R."/>
            <person name="Hildebrand F."/>
            <person name="Pallen M.J."/>
        </authorList>
    </citation>
    <scope>NUCLEOTIDE SEQUENCE</scope>
    <source>
        <strain evidence="6">USAMLcec2-132</strain>
    </source>
</reference>
<keyword evidence="4 6" id="KW-0808">Transferase</keyword>
<evidence type="ECO:0000256" key="2">
    <source>
        <dbReference type="ARBA" id="ARBA00006739"/>
    </source>
</evidence>
<dbReference type="GO" id="GO:0016757">
    <property type="term" value="F:glycosyltransferase activity"/>
    <property type="evidence" value="ECO:0007669"/>
    <property type="project" value="UniProtKB-KW"/>
</dbReference>
<dbReference type="PANTHER" id="PTHR43179:SF12">
    <property type="entry name" value="GALACTOFURANOSYLTRANSFERASE GLFT2"/>
    <property type="match status" value="1"/>
</dbReference>
<dbReference type="InterPro" id="IPR001173">
    <property type="entry name" value="Glyco_trans_2-like"/>
</dbReference>
<dbReference type="Proteomes" id="UP000823891">
    <property type="component" value="Unassembled WGS sequence"/>
</dbReference>
<dbReference type="PANTHER" id="PTHR43179">
    <property type="entry name" value="RHAMNOSYLTRANSFERASE WBBL"/>
    <property type="match status" value="1"/>
</dbReference>
<comment type="similarity">
    <text evidence="2">Belongs to the glycosyltransferase 2 family.</text>
</comment>
<organism evidence="6 7">
    <name type="scientific">Candidatus Eisenbergiella merdavium</name>
    <dbReference type="NCBI Taxonomy" id="2838551"/>
    <lineage>
        <taxon>Bacteria</taxon>
        <taxon>Bacillati</taxon>
        <taxon>Bacillota</taxon>
        <taxon>Clostridia</taxon>
        <taxon>Lachnospirales</taxon>
        <taxon>Lachnospiraceae</taxon>
        <taxon>Eisenbergiella</taxon>
    </lineage>
</organism>
<dbReference type="AlphaFoldDB" id="A0A9D2SSJ5"/>
<dbReference type="EMBL" id="DWWS01000069">
    <property type="protein sequence ID" value="HJC25607.1"/>
    <property type="molecule type" value="Genomic_DNA"/>
</dbReference>
<dbReference type="EC" id="2.4.-.-" evidence="6"/>
<reference evidence="6" key="2">
    <citation type="submission" date="2021-04" db="EMBL/GenBank/DDBJ databases">
        <authorList>
            <person name="Gilroy R."/>
        </authorList>
    </citation>
    <scope>NUCLEOTIDE SEQUENCE</scope>
    <source>
        <strain evidence="6">USAMLcec2-132</strain>
    </source>
</reference>